<dbReference type="InterPro" id="IPR002347">
    <property type="entry name" value="SDR_fam"/>
</dbReference>
<dbReference type="Proteomes" id="UP000730481">
    <property type="component" value="Unassembled WGS sequence"/>
</dbReference>
<gene>
    <name evidence="3" type="ORF">FBEOM_4576</name>
</gene>
<dbReference type="AlphaFoldDB" id="A0A9P5DY46"/>
<keyword evidence="4" id="KW-1185">Reference proteome</keyword>
<evidence type="ECO:0000256" key="2">
    <source>
        <dbReference type="ARBA" id="ARBA00023002"/>
    </source>
</evidence>
<dbReference type="GO" id="GO:0016491">
    <property type="term" value="F:oxidoreductase activity"/>
    <property type="evidence" value="ECO:0007669"/>
    <property type="project" value="UniProtKB-KW"/>
</dbReference>
<name>A0A9P5DY46_9HYPO</name>
<evidence type="ECO:0000313" key="4">
    <source>
        <dbReference type="Proteomes" id="UP000730481"/>
    </source>
</evidence>
<dbReference type="PANTHER" id="PTHR42901:SF1">
    <property type="entry name" value="ALCOHOL DEHYDROGENASE"/>
    <property type="match status" value="1"/>
</dbReference>
<keyword evidence="2" id="KW-0560">Oxidoreductase</keyword>
<dbReference type="PRINTS" id="PR00081">
    <property type="entry name" value="GDHRDH"/>
</dbReference>
<dbReference type="CDD" id="cd05233">
    <property type="entry name" value="SDR_c"/>
    <property type="match status" value="1"/>
</dbReference>
<comment type="similarity">
    <text evidence="1">Belongs to the short-chain dehydrogenases/reductases (SDR) family.</text>
</comment>
<evidence type="ECO:0000313" key="3">
    <source>
        <dbReference type="EMBL" id="KAF4341531.1"/>
    </source>
</evidence>
<protein>
    <submittedName>
        <fullName evidence="3">3-oxoacyl</fullName>
    </submittedName>
</protein>
<comment type="caution">
    <text evidence="3">The sequence shown here is derived from an EMBL/GenBank/DDBJ whole genome shotgun (WGS) entry which is preliminary data.</text>
</comment>
<proteinExistence type="inferred from homology"/>
<reference evidence="3" key="1">
    <citation type="journal article" date="2017" name="Mycologia">
        <title>Fusarium algeriense, sp. nov., a novel toxigenic crown rot pathogen of durum wheat from Algeria is nested in the Fusarium burgessii species complex.</title>
        <authorList>
            <person name="Laraba I."/>
            <person name="Keddad A."/>
            <person name="Boureghda H."/>
            <person name="Abdallah N."/>
            <person name="Vaughan M.M."/>
            <person name="Proctor R.H."/>
            <person name="Busman M."/>
            <person name="O'Donnell K."/>
        </authorList>
    </citation>
    <scope>NUCLEOTIDE SEQUENCE</scope>
    <source>
        <strain evidence="3">NRRL 25174</strain>
    </source>
</reference>
<dbReference type="Pfam" id="PF00106">
    <property type="entry name" value="adh_short"/>
    <property type="match status" value="1"/>
</dbReference>
<dbReference type="SUPFAM" id="SSF51735">
    <property type="entry name" value="NAD(P)-binding Rossmann-fold domains"/>
    <property type="match status" value="1"/>
</dbReference>
<reference evidence="3" key="2">
    <citation type="submission" date="2020-02" db="EMBL/GenBank/DDBJ databases">
        <title>Identification and distribution of gene clusters putatively required for synthesis of sphingolipid metabolism inhibitors in phylogenetically diverse species of the filamentous fungus Fusarium.</title>
        <authorList>
            <person name="Kim H.-S."/>
            <person name="Busman M."/>
            <person name="Brown D.W."/>
            <person name="Divon H."/>
            <person name="Uhlig S."/>
            <person name="Proctor R.H."/>
        </authorList>
    </citation>
    <scope>NUCLEOTIDE SEQUENCE</scope>
    <source>
        <strain evidence="3">NRRL 25174</strain>
    </source>
</reference>
<evidence type="ECO:0000256" key="1">
    <source>
        <dbReference type="ARBA" id="ARBA00006484"/>
    </source>
</evidence>
<dbReference type="EMBL" id="PVQB02000191">
    <property type="protein sequence ID" value="KAF4341531.1"/>
    <property type="molecule type" value="Genomic_DNA"/>
</dbReference>
<dbReference type="PANTHER" id="PTHR42901">
    <property type="entry name" value="ALCOHOL DEHYDROGENASE"/>
    <property type="match status" value="1"/>
</dbReference>
<accession>A0A9P5DY46</accession>
<dbReference type="InterPro" id="IPR036291">
    <property type="entry name" value="NAD(P)-bd_dom_sf"/>
</dbReference>
<dbReference type="Gene3D" id="3.40.50.720">
    <property type="entry name" value="NAD(P)-binding Rossmann-like Domain"/>
    <property type="match status" value="1"/>
</dbReference>
<sequence length="286" mass="30661">MANIVSFTNVYHNKPYPSIDPNRPELSAAGKFVVITGGGTGIGKATAIAFAQAGASKLAILGRRIDRLETAAVEIAQASGGKADVILESADISKRSSLDAAVASLVKKAGGAKIDVLISNAGFAPKQGPVLGYDESQFRQGIELNLIGAFNTLQCFAPVLAKNAYVFNTSTGMVHIKPMIQAWAYSAAKSAAAKMFQYFQDDNPEWHVVQVQPGIVETEMSNESGVPTQDDPALPAQFYVWLASPEAEFLKGKFVWANWDVDELKARAEEIKNSPLFNIILNGIPM</sequence>
<organism evidence="3 4">
    <name type="scientific">Fusarium beomiforme</name>
    <dbReference type="NCBI Taxonomy" id="44412"/>
    <lineage>
        <taxon>Eukaryota</taxon>
        <taxon>Fungi</taxon>
        <taxon>Dikarya</taxon>
        <taxon>Ascomycota</taxon>
        <taxon>Pezizomycotina</taxon>
        <taxon>Sordariomycetes</taxon>
        <taxon>Hypocreomycetidae</taxon>
        <taxon>Hypocreales</taxon>
        <taxon>Nectriaceae</taxon>
        <taxon>Fusarium</taxon>
        <taxon>Fusarium burgessii species complex</taxon>
    </lineage>
</organism>
<dbReference type="OrthoDB" id="1933717at2759"/>